<dbReference type="EMBL" id="BGPR01000335">
    <property type="protein sequence ID" value="GBM13902.1"/>
    <property type="molecule type" value="Genomic_DNA"/>
</dbReference>
<dbReference type="Proteomes" id="UP000499080">
    <property type="component" value="Unassembled WGS sequence"/>
</dbReference>
<sequence>MKIDIEHNKQGGDLGVPFEKGAGIEEASSLCWRVRALIKLRVRPLILLLCDINLLANTTG</sequence>
<accession>A0A4Y2DAS9</accession>
<organism evidence="1 2">
    <name type="scientific">Araneus ventricosus</name>
    <name type="common">Orbweaver spider</name>
    <name type="synonym">Epeira ventricosa</name>
    <dbReference type="NCBI Taxonomy" id="182803"/>
    <lineage>
        <taxon>Eukaryota</taxon>
        <taxon>Metazoa</taxon>
        <taxon>Ecdysozoa</taxon>
        <taxon>Arthropoda</taxon>
        <taxon>Chelicerata</taxon>
        <taxon>Arachnida</taxon>
        <taxon>Araneae</taxon>
        <taxon>Araneomorphae</taxon>
        <taxon>Entelegynae</taxon>
        <taxon>Araneoidea</taxon>
        <taxon>Araneidae</taxon>
        <taxon>Araneus</taxon>
    </lineage>
</organism>
<gene>
    <name evidence="1" type="ORF">AVEN_44147_1</name>
</gene>
<proteinExistence type="predicted"/>
<keyword evidence="2" id="KW-1185">Reference proteome</keyword>
<evidence type="ECO:0000313" key="1">
    <source>
        <dbReference type="EMBL" id="GBM13902.1"/>
    </source>
</evidence>
<protein>
    <submittedName>
        <fullName evidence="1">Uncharacterized protein</fullName>
    </submittedName>
</protein>
<name>A0A4Y2DAS9_ARAVE</name>
<reference evidence="1 2" key="1">
    <citation type="journal article" date="2019" name="Sci. Rep.">
        <title>Orb-weaving spider Araneus ventricosus genome elucidates the spidroin gene catalogue.</title>
        <authorList>
            <person name="Kono N."/>
            <person name="Nakamura H."/>
            <person name="Ohtoshi R."/>
            <person name="Moran D.A.P."/>
            <person name="Shinohara A."/>
            <person name="Yoshida Y."/>
            <person name="Fujiwara M."/>
            <person name="Mori M."/>
            <person name="Tomita M."/>
            <person name="Arakawa K."/>
        </authorList>
    </citation>
    <scope>NUCLEOTIDE SEQUENCE [LARGE SCALE GENOMIC DNA]</scope>
</reference>
<comment type="caution">
    <text evidence="1">The sequence shown here is derived from an EMBL/GenBank/DDBJ whole genome shotgun (WGS) entry which is preliminary data.</text>
</comment>
<evidence type="ECO:0000313" key="2">
    <source>
        <dbReference type="Proteomes" id="UP000499080"/>
    </source>
</evidence>
<dbReference type="AlphaFoldDB" id="A0A4Y2DAS9"/>
<feature type="non-terminal residue" evidence="1">
    <location>
        <position position="60"/>
    </location>
</feature>